<dbReference type="WBParaSite" id="GPLIN_001125400">
    <property type="protein sequence ID" value="GPLIN_001125400"/>
    <property type="gene ID" value="GPLIN_001125400"/>
</dbReference>
<feature type="coiled-coil region" evidence="1">
    <location>
        <begin position="133"/>
        <end position="212"/>
    </location>
</feature>
<proteinExistence type="predicted"/>
<reference evidence="3" key="1">
    <citation type="submission" date="2014-05" db="EMBL/GenBank/DDBJ databases">
        <title>The genome and life-stage specific transcriptomes of Globodera pallida elucidate key aspects of plant parasitism by a cyst nematode.</title>
        <authorList>
            <person name="Cotton J.A."/>
            <person name="Lilley C.J."/>
            <person name="Jones L.M."/>
            <person name="Kikuchi T."/>
            <person name="Reid A.J."/>
            <person name="Thorpe P."/>
            <person name="Tsai I.J."/>
            <person name="Beasley H."/>
            <person name="Blok V."/>
            <person name="Cock P.J.A."/>
            <person name="Van den Akker S.E."/>
            <person name="Holroyd N."/>
            <person name="Hunt M."/>
            <person name="Mantelin S."/>
            <person name="Naghra H."/>
            <person name="Pain A."/>
            <person name="Palomares-Rius J.E."/>
            <person name="Zarowiecki M."/>
            <person name="Berriman M."/>
            <person name="Jones J.T."/>
            <person name="Urwin P.E."/>
        </authorList>
    </citation>
    <scope>NUCLEOTIDE SEQUENCE [LARGE SCALE GENOMIC DNA]</scope>
    <source>
        <strain evidence="3">Lindley</strain>
    </source>
</reference>
<evidence type="ECO:0000313" key="3">
    <source>
        <dbReference type="Proteomes" id="UP000050741"/>
    </source>
</evidence>
<evidence type="ECO:0000313" key="4">
    <source>
        <dbReference type="WBParaSite" id="GPLIN_001125400"/>
    </source>
</evidence>
<protein>
    <submittedName>
        <fullName evidence="4">Uncharacterized protein</fullName>
    </submittedName>
</protein>
<dbReference type="Proteomes" id="UP000050741">
    <property type="component" value="Unassembled WGS sequence"/>
</dbReference>
<feature type="compositionally biased region" description="Low complexity" evidence="2">
    <location>
        <begin position="50"/>
        <end position="59"/>
    </location>
</feature>
<dbReference type="AlphaFoldDB" id="A0A183CEF0"/>
<evidence type="ECO:0000256" key="2">
    <source>
        <dbReference type="SAM" id="MobiDB-lite"/>
    </source>
</evidence>
<accession>A0A183CEF0</accession>
<organism evidence="3 4">
    <name type="scientific">Globodera pallida</name>
    <name type="common">Potato cyst nematode worm</name>
    <name type="synonym">Heterodera pallida</name>
    <dbReference type="NCBI Taxonomy" id="36090"/>
    <lineage>
        <taxon>Eukaryota</taxon>
        <taxon>Metazoa</taxon>
        <taxon>Ecdysozoa</taxon>
        <taxon>Nematoda</taxon>
        <taxon>Chromadorea</taxon>
        <taxon>Rhabditida</taxon>
        <taxon>Tylenchina</taxon>
        <taxon>Tylenchomorpha</taxon>
        <taxon>Tylenchoidea</taxon>
        <taxon>Heteroderidae</taxon>
        <taxon>Heteroderinae</taxon>
        <taxon>Globodera</taxon>
    </lineage>
</organism>
<reference evidence="4" key="2">
    <citation type="submission" date="2016-06" db="UniProtKB">
        <authorList>
            <consortium name="WormBaseParasite"/>
        </authorList>
    </citation>
    <scope>IDENTIFICATION</scope>
</reference>
<feature type="region of interest" description="Disordered" evidence="2">
    <location>
        <begin position="43"/>
        <end position="75"/>
    </location>
</feature>
<name>A0A183CEF0_GLOPA</name>
<evidence type="ECO:0000256" key="1">
    <source>
        <dbReference type="SAM" id="Coils"/>
    </source>
</evidence>
<sequence>MNVVGRPSPNCTLEREDSISEGLLEVAAEVEVKVVEAEGSEEAIHANSNPQIPQQRQQQKLLPATSNSSSHHQRHFGAVPSVSSVTIDEQPSAGISRHFLHRSRRSLRPNSGTPCISSIQQLLRFDSNQCFDIEEFRVRMAAAQQKIEDLCSLNLNNVKLKHENGQLREDLDSCERRIALLESSVLERNERLKELLRENVFMRAQFKKIQNEFGVQAVKEVFDRR</sequence>
<keyword evidence="3" id="KW-1185">Reference proteome</keyword>
<keyword evidence="1" id="KW-0175">Coiled coil</keyword>